<sequence length="592" mass="67040">MASKTINSQQKIVQDVNNYIGELRGYANILNASFNTICRQLGENTVDSIKCKELQLQSSILLVSVDTQKFELESSAVMVFLMRDLNINLNSLTDQLEVTKDILTQKKNGVVQTMKSTFNLTEYLQQFTGIWSLLRKSLLDNVKSFLSKEKQQEIDNILTLTSYLISVIGYLLVTLLMSCITLLTVYCILHTTDAYERQLFVCQINSKDDQRKVYTLQFYGVDGAKSVLLLELNRTVYLPHINNPVLIKCITITCTVLSLCVTILILSALFLILPLLIITDTEVCRYANADSGIVITDLVLDLYLQYEWINSLFTNRTLSNQVLNLLNFPAPKRVYSTLRNKCKPSILNGSQASQRYGLLKLLNYGDIINFEKVLYSPELQQKINETENSTVNEIVKMDFSAFIPSDLDSLTTLVRKLSVYLDGKDYKSTIQEINKFTSLKPKILEYLSVMRSFAQLNNQANSLIDIIIQINNSLVTYDQISASLNALTSPFEQLDANRNLTGKFDEIFNGLKNFRILSMDPLALEQPIRPLFRQSVQSLLTNTDILLKYQFNDVLFTNILPCDKLNKLLVTLTQVFCDTTHSGTGGSILCLA</sequence>
<protein>
    <recommendedName>
        <fullName evidence="4">Prominin</fullName>
    </recommendedName>
</protein>
<keyword evidence="1" id="KW-1133">Transmembrane helix</keyword>
<keyword evidence="1" id="KW-0812">Transmembrane</keyword>
<feature type="transmembrane region" description="Helical" evidence="1">
    <location>
        <begin position="256"/>
        <end position="278"/>
    </location>
</feature>
<evidence type="ECO:0000313" key="3">
    <source>
        <dbReference type="WBParaSite" id="TREG1_112330.1"/>
    </source>
</evidence>
<dbReference type="WBParaSite" id="TREG1_112330.1">
    <property type="protein sequence ID" value="TREG1_112330.1"/>
    <property type="gene ID" value="TREG1_112330"/>
</dbReference>
<organism evidence="2 3">
    <name type="scientific">Trichobilharzia regenti</name>
    <name type="common">Nasal bird schistosome</name>
    <dbReference type="NCBI Taxonomy" id="157069"/>
    <lineage>
        <taxon>Eukaryota</taxon>
        <taxon>Metazoa</taxon>
        <taxon>Spiralia</taxon>
        <taxon>Lophotrochozoa</taxon>
        <taxon>Platyhelminthes</taxon>
        <taxon>Trematoda</taxon>
        <taxon>Digenea</taxon>
        <taxon>Strigeidida</taxon>
        <taxon>Schistosomatoidea</taxon>
        <taxon>Schistosomatidae</taxon>
        <taxon>Trichobilharzia</taxon>
    </lineage>
</organism>
<name>A0AA85IW16_TRIRE</name>
<feature type="transmembrane region" description="Helical" evidence="1">
    <location>
        <begin position="163"/>
        <end position="189"/>
    </location>
</feature>
<evidence type="ECO:0000256" key="1">
    <source>
        <dbReference type="SAM" id="Phobius"/>
    </source>
</evidence>
<proteinExistence type="predicted"/>
<keyword evidence="1" id="KW-0472">Membrane</keyword>
<evidence type="ECO:0000313" key="2">
    <source>
        <dbReference type="Proteomes" id="UP000050795"/>
    </source>
</evidence>
<keyword evidence="2" id="KW-1185">Reference proteome</keyword>
<accession>A0AA85IW16</accession>
<dbReference type="AlphaFoldDB" id="A0AA85IW16"/>
<evidence type="ECO:0008006" key="4">
    <source>
        <dbReference type="Google" id="ProtNLM"/>
    </source>
</evidence>
<reference evidence="2" key="1">
    <citation type="submission" date="2022-06" db="EMBL/GenBank/DDBJ databases">
        <authorList>
            <person name="Berger JAMES D."/>
            <person name="Berger JAMES D."/>
        </authorList>
    </citation>
    <scope>NUCLEOTIDE SEQUENCE [LARGE SCALE GENOMIC DNA]</scope>
</reference>
<dbReference type="Proteomes" id="UP000050795">
    <property type="component" value="Unassembled WGS sequence"/>
</dbReference>
<reference evidence="3" key="2">
    <citation type="submission" date="2023-11" db="UniProtKB">
        <authorList>
            <consortium name="WormBaseParasite"/>
        </authorList>
    </citation>
    <scope>IDENTIFICATION</scope>
</reference>